<dbReference type="Proteomes" id="UP000439123">
    <property type="component" value="Unassembled WGS sequence"/>
</dbReference>
<protein>
    <submittedName>
        <fullName evidence="1">Uncharacterized protein</fullName>
    </submittedName>
</protein>
<organism evidence="1 2">
    <name type="scientific">Aeromonas veronii</name>
    <dbReference type="NCBI Taxonomy" id="654"/>
    <lineage>
        <taxon>Bacteria</taxon>
        <taxon>Pseudomonadati</taxon>
        <taxon>Pseudomonadota</taxon>
        <taxon>Gammaproteobacteria</taxon>
        <taxon>Aeromonadales</taxon>
        <taxon>Aeromonadaceae</taxon>
        <taxon>Aeromonas</taxon>
    </lineage>
</organism>
<dbReference type="EMBL" id="CABWLC010000013">
    <property type="protein sequence ID" value="VXA86337.1"/>
    <property type="molecule type" value="Genomic_DNA"/>
</dbReference>
<dbReference type="AlphaFoldDB" id="A0A653L5P6"/>
<reference evidence="1 2" key="1">
    <citation type="submission" date="2019-10" db="EMBL/GenBank/DDBJ databases">
        <authorList>
            <person name="Karimi E."/>
        </authorList>
    </citation>
    <scope>NUCLEOTIDE SEQUENCE [LARGE SCALE GENOMIC DNA]</scope>
    <source>
        <strain evidence="1">Aeromonas sp. 8C</strain>
    </source>
</reference>
<accession>A0A653L5P6</accession>
<name>A0A653L5P6_AERVE</name>
<proteinExistence type="predicted"/>
<evidence type="ECO:0000313" key="1">
    <source>
        <dbReference type="EMBL" id="VXA86337.1"/>
    </source>
</evidence>
<sequence>MIHLLKLQWIYRQTTEMVTCSLVCLLIKVMGLGSYKSHFIKKGLLDAQSCKLWPFYGNHCRK</sequence>
<gene>
    <name evidence="1" type="ORF">AERO8C_200017</name>
</gene>
<evidence type="ECO:0000313" key="2">
    <source>
        <dbReference type="Proteomes" id="UP000439123"/>
    </source>
</evidence>